<keyword evidence="5" id="KW-1185">Reference proteome</keyword>
<dbReference type="Proteomes" id="UP000676996">
    <property type="component" value="Unassembled WGS sequence"/>
</dbReference>
<feature type="transmembrane region" description="Helical" evidence="2">
    <location>
        <begin position="304"/>
        <end position="326"/>
    </location>
</feature>
<feature type="region of interest" description="Disordered" evidence="1">
    <location>
        <begin position="263"/>
        <end position="294"/>
    </location>
</feature>
<dbReference type="PRINTS" id="PR00834">
    <property type="entry name" value="PROTEASES2C"/>
</dbReference>
<feature type="transmembrane region" description="Helical" evidence="2">
    <location>
        <begin position="333"/>
        <end position="354"/>
    </location>
</feature>
<keyword evidence="2" id="KW-0812">Transmembrane</keyword>
<dbReference type="SUPFAM" id="SSF50494">
    <property type="entry name" value="Trypsin-like serine proteases"/>
    <property type="match status" value="1"/>
</dbReference>
<feature type="compositionally biased region" description="Basic and acidic residues" evidence="1">
    <location>
        <begin position="274"/>
        <end position="289"/>
    </location>
</feature>
<reference evidence="4" key="1">
    <citation type="submission" date="2021-04" db="EMBL/GenBank/DDBJ databases">
        <title>Ouciella asimina sp. nov., isolated from the surface seawater in the hydrothermal field of Okinawa Trough.</title>
        <authorList>
            <person name="Shuang W."/>
        </authorList>
    </citation>
    <scope>NUCLEOTIDE SEQUENCE</scope>
    <source>
        <strain evidence="4">LXI357</strain>
    </source>
</reference>
<protein>
    <submittedName>
        <fullName evidence="4">Trypsin-like peptidase domain-containing protein</fullName>
    </submittedName>
</protein>
<proteinExistence type="predicted"/>
<feature type="compositionally biased region" description="Polar residues" evidence="1">
    <location>
        <begin position="263"/>
        <end position="273"/>
    </location>
</feature>
<evidence type="ECO:0000256" key="3">
    <source>
        <dbReference type="SAM" id="SignalP"/>
    </source>
</evidence>
<accession>A0A8T4IG20</accession>
<organism evidence="4 5">
    <name type="scientific">Stakelama marina</name>
    <dbReference type="NCBI Taxonomy" id="2826939"/>
    <lineage>
        <taxon>Bacteria</taxon>
        <taxon>Pseudomonadati</taxon>
        <taxon>Pseudomonadota</taxon>
        <taxon>Alphaproteobacteria</taxon>
        <taxon>Sphingomonadales</taxon>
        <taxon>Sphingomonadaceae</taxon>
        <taxon>Stakelama</taxon>
    </lineage>
</organism>
<dbReference type="EMBL" id="JAGRQC010000004">
    <property type="protein sequence ID" value="MBR0553411.1"/>
    <property type="molecule type" value="Genomic_DNA"/>
</dbReference>
<dbReference type="InterPro" id="IPR001940">
    <property type="entry name" value="Peptidase_S1C"/>
</dbReference>
<dbReference type="AlphaFoldDB" id="A0A8T4IG20"/>
<keyword evidence="2" id="KW-0472">Membrane</keyword>
<dbReference type="PANTHER" id="PTHR43019:SF23">
    <property type="entry name" value="PROTEASE DO-LIKE 5, CHLOROPLASTIC"/>
    <property type="match status" value="1"/>
</dbReference>
<feature type="chain" id="PRO_5035793118" evidence="3">
    <location>
        <begin position="32"/>
        <end position="511"/>
    </location>
</feature>
<comment type="caution">
    <text evidence="4">The sequence shown here is derived from an EMBL/GenBank/DDBJ whole genome shotgun (WGS) entry which is preliminary data.</text>
</comment>
<dbReference type="GO" id="GO:0006508">
    <property type="term" value="P:proteolysis"/>
    <property type="evidence" value="ECO:0007669"/>
    <property type="project" value="InterPro"/>
</dbReference>
<sequence length="511" mass="54329">MIRAGEASIRLLAFVAALMAAAFVLTPTARADDISSAARGVVRVVITASVDGEEIGRAHGSGFAVAPNRIVTNAHVVELANKFPSLVTIDVVPETGDDHYKGELVAFDADRDLALIQFEGPPLPPLTLYSPALPDGYPLVSLGYPGNVDKATYGSLTQMLQPTSPVRSTGVLSAHRSQRGLETLEHTAQIARGNSGGPLLDNCGRIVGVNRAVTTAEEGDGSFVIALGESELAAFLKENKQPFHAVSWPCKSMEAAVQRDQELAQQRAEQTQQDARDREVAAQRAHDSAVQKAQLANERTRDNFMAGAAFLLVVGGLAIGGGGLLLNRGKRNPAIAAAAAGGLMMVGAIVLFLVRPDFDPDSVTVADDGSDVGAQVSTPRTGHLLCKLDPDRSRIIIADGKNFTLDWGADGCVAGKTQYAETANAWQRVLVPEKGDTVTVATYDPDRQTYVADRYFLDPAAMAHLRKNRPEQKQCTGEMAARAELASRQSSIRSALPALPNERLVYTCSAQ</sequence>
<evidence type="ECO:0000256" key="1">
    <source>
        <dbReference type="SAM" id="MobiDB-lite"/>
    </source>
</evidence>
<name>A0A8T4IG20_9SPHN</name>
<dbReference type="Pfam" id="PF13365">
    <property type="entry name" value="Trypsin_2"/>
    <property type="match status" value="1"/>
</dbReference>
<evidence type="ECO:0000256" key="2">
    <source>
        <dbReference type="SAM" id="Phobius"/>
    </source>
</evidence>
<dbReference type="GO" id="GO:0004252">
    <property type="term" value="F:serine-type endopeptidase activity"/>
    <property type="evidence" value="ECO:0007669"/>
    <property type="project" value="InterPro"/>
</dbReference>
<dbReference type="PANTHER" id="PTHR43019">
    <property type="entry name" value="SERINE ENDOPROTEASE DEGS"/>
    <property type="match status" value="1"/>
</dbReference>
<feature type="signal peptide" evidence="3">
    <location>
        <begin position="1"/>
        <end position="31"/>
    </location>
</feature>
<evidence type="ECO:0000313" key="4">
    <source>
        <dbReference type="EMBL" id="MBR0553411.1"/>
    </source>
</evidence>
<dbReference type="InterPro" id="IPR009003">
    <property type="entry name" value="Peptidase_S1_PA"/>
</dbReference>
<evidence type="ECO:0000313" key="5">
    <source>
        <dbReference type="Proteomes" id="UP000676996"/>
    </source>
</evidence>
<gene>
    <name evidence="4" type="ORF">J7S20_12950</name>
</gene>
<keyword evidence="3" id="KW-0732">Signal</keyword>
<keyword evidence="2" id="KW-1133">Transmembrane helix</keyword>
<dbReference type="Gene3D" id="2.40.10.120">
    <property type="match status" value="1"/>
</dbReference>